<reference evidence="2 3" key="1">
    <citation type="journal article" date="2019" name="Nat. Ecol. Evol.">
        <title>Megaphylogeny resolves global patterns of mushroom evolution.</title>
        <authorList>
            <person name="Varga T."/>
            <person name="Krizsan K."/>
            <person name="Foldi C."/>
            <person name="Dima B."/>
            <person name="Sanchez-Garcia M."/>
            <person name="Sanchez-Ramirez S."/>
            <person name="Szollosi G.J."/>
            <person name="Szarkandi J.G."/>
            <person name="Papp V."/>
            <person name="Albert L."/>
            <person name="Andreopoulos W."/>
            <person name="Angelini C."/>
            <person name="Antonin V."/>
            <person name="Barry K.W."/>
            <person name="Bougher N.L."/>
            <person name="Buchanan P."/>
            <person name="Buyck B."/>
            <person name="Bense V."/>
            <person name="Catcheside P."/>
            <person name="Chovatia M."/>
            <person name="Cooper J."/>
            <person name="Damon W."/>
            <person name="Desjardin D."/>
            <person name="Finy P."/>
            <person name="Geml J."/>
            <person name="Haridas S."/>
            <person name="Hughes K."/>
            <person name="Justo A."/>
            <person name="Karasinski D."/>
            <person name="Kautmanova I."/>
            <person name="Kiss B."/>
            <person name="Kocsube S."/>
            <person name="Kotiranta H."/>
            <person name="LaButti K.M."/>
            <person name="Lechner B.E."/>
            <person name="Liimatainen K."/>
            <person name="Lipzen A."/>
            <person name="Lukacs Z."/>
            <person name="Mihaltcheva S."/>
            <person name="Morgado L.N."/>
            <person name="Niskanen T."/>
            <person name="Noordeloos M.E."/>
            <person name="Ohm R.A."/>
            <person name="Ortiz-Santana B."/>
            <person name="Ovrebo C."/>
            <person name="Racz N."/>
            <person name="Riley R."/>
            <person name="Savchenko A."/>
            <person name="Shiryaev A."/>
            <person name="Soop K."/>
            <person name="Spirin V."/>
            <person name="Szebenyi C."/>
            <person name="Tomsovsky M."/>
            <person name="Tulloss R.E."/>
            <person name="Uehling J."/>
            <person name="Grigoriev I.V."/>
            <person name="Vagvolgyi C."/>
            <person name="Papp T."/>
            <person name="Martin F.M."/>
            <person name="Miettinen O."/>
            <person name="Hibbett D.S."/>
            <person name="Nagy L.G."/>
        </authorList>
    </citation>
    <scope>NUCLEOTIDE SEQUENCE [LARGE SCALE GENOMIC DNA]</scope>
    <source>
        <strain evidence="2 3">OMC1185</strain>
    </source>
</reference>
<gene>
    <name evidence="2" type="ORF">OE88DRAFT_659138</name>
</gene>
<dbReference type="Proteomes" id="UP000305948">
    <property type="component" value="Unassembled WGS sequence"/>
</dbReference>
<feature type="compositionally biased region" description="Basic and acidic residues" evidence="1">
    <location>
        <begin position="116"/>
        <end position="125"/>
    </location>
</feature>
<feature type="compositionally biased region" description="Polar residues" evidence="1">
    <location>
        <begin position="1"/>
        <end position="15"/>
    </location>
</feature>
<dbReference type="OrthoDB" id="2537141at2759"/>
<evidence type="ECO:0000256" key="1">
    <source>
        <dbReference type="SAM" id="MobiDB-lite"/>
    </source>
</evidence>
<name>A0A5C3NI65_9AGAM</name>
<keyword evidence="3" id="KW-1185">Reference proteome</keyword>
<evidence type="ECO:0000313" key="2">
    <source>
        <dbReference type="EMBL" id="TFK55778.1"/>
    </source>
</evidence>
<evidence type="ECO:0000313" key="3">
    <source>
        <dbReference type="Proteomes" id="UP000305948"/>
    </source>
</evidence>
<protein>
    <submittedName>
        <fullName evidence="2">Uncharacterized protein</fullName>
    </submittedName>
</protein>
<organism evidence="2 3">
    <name type="scientific">Heliocybe sulcata</name>
    <dbReference type="NCBI Taxonomy" id="5364"/>
    <lineage>
        <taxon>Eukaryota</taxon>
        <taxon>Fungi</taxon>
        <taxon>Dikarya</taxon>
        <taxon>Basidiomycota</taxon>
        <taxon>Agaricomycotina</taxon>
        <taxon>Agaricomycetes</taxon>
        <taxon>Gloeophyllales</taxon>
        <taxon>Gloeophyllaceae</taxon>
        <taxon>Heliocybe</taxon>
    </lineage>
</organism>
<feature type="region of interest" description="Disordered" evidence="1">
    <location>
        <begin position="1"/>
        <end position="20"/>
    </location>
</feature>
<dbReference type="EMBL" id="ML213504">
    <property type="protein sequence ID" value="TFK55778.1"/>
    <property type="molecule type" value="Genomic_DNA"/>
</dbReference>
<feature type="compositionally biased region" description="Low complexity" evidence="1">
    <location>
        <begin position="150"/>
        <end position="159"/>
    </location>
</feature>
<feature type="region of interest" description="Disordered" evidence="1">
    <location>
        <begin position="43"/>
        <end position="159"/>
    </location>
</feature>
<dbReference type="STRING" id="5364.A0A5C3NI65"/>
<dbReference type="AlphaFoldDB" id="A0A5C3NI65"/>
<proteinExistence type="predicted"/>
<accession>A0A5C3NI65</accession>
<sequence>MQPLTSPNLRNISSSKLRKDDLIARYIKGQKGYVSGYARDSRNMLGNISEEPPNGEKQVLASGFATPVLKPRVPPTGTKNVVKTATTSNSPLKSTSHAKRSRSTDKRPPKSGASKNEAENVDPRKHSVGKPIRKRPMTPDPDEERGASEPLFPSSLLSP</sequence>
<feature type="compositionally biased region" description="Polar residues" evidence="1">
    <location>
        <begin position="77"/>
        <end position="95"/>
    </location>
</feature>
<feature type="compositionally biased region" description="Basic residues" evidence="1">
    <location>
        <begin position="126"/>
        <end position="136"/>
    </location>
</feature>